<feature type="domain" description="HAMP" evidence="8">
    <location>
        <begin position="319"/>
        <end position="371"/>
    </location>
</feature>
<comment type="subcellular location">
    <subcellularLocation>
        <location evidence="1">Cell membrane</location>
        <topology evidence="1">Multi-pass membrane protein</topology>
    </subcellularLocation>
</comment>
<dbReference type="InterPro" id="IPR003594">
    <property type="entry name" value="HATPase_dom"/>
</dbReference>
<dbReference type="InterPro" id="IPR050640">
    <property type="entry name" value="Bact_2-comp_sensor_kinase"/>
</dbReference>
<dbReference type="GO" id="GO:0005886">
    <property type="term" value="C:plasma membrane"/>
    <property type="evidence" value="ECO:0007669"/>
    <property type="project" value="UniProtKB-SubCell"/>
</dbReference>
<evidence type="ECO:0000256" key="3">
    <source>
        <dbReference type="ARBA" id="ARBA00022553"/>
    </source>
</evidence>
<dbReference type="PROSITE" id="PS50885">
    <property type="entry name" value="HAMP"/>
    <property type="match status" value="1"/>
</dbReference>
<feature type="transmembrane region" description="Helical" evidence="7">
    <location>
        <begin position="21"/>
        <end position="39"/>
    </location>
</feature>
<keyword evidence="6 7" id="KW-0472">Membrane</keyword>
<dbReference type="InterPro" id="IPR003660">
    <property type="entry name" value="HAMP_dom"/>
</dbReference>
<proteinExistence type="predicted"/>
<keyword evidence="7" id="KW-0812">Transmembrane</keyword>
<dbReference type="SMART" id="SM00304">
    <property type="entry name" value="HAMP"/>
    <property type="match status" value="1"/>
</dbReference>
<name>A0A6C0FQG8_9BACL</name>
<evidence type="ECO:0000256" key="6">
    <source>
        <dbReference type="ARBA" id="ARBA00023136"/>
    </source>
</evidence>
<keyword evidence="4" id="KW-0808">Transferase</keyword>
<keyword evidence="2" id="KW-1003">Cell membrane</keyword>
<dbReference type="AlphaFoldDB" id="A0A6C0FQG8"/>
<evidence type="ECO:0000256" key="1">
    <source>
        <dbReference type="ARBA" id="ARBA00004651"/>
    </source>
</evidence>
<dbReference type="Proteomes" id="UP000476064">
    <property type="component" value="Chromosome"/>
</dbReference>
<gene>
    <name evidence="9" type="ORF">GXP70_04980</name>
</gene>
<keyword evidence="5 9" id="KW-0418">Kinase</keyword>
<sequence length="610" mass="68556">MSTVERDRLQFKRSTQKRLTLYFILPIVPLILISLYAIAQSENIVVKQAGENNRAAISAALGFIDQFTDSAQRLSLQISNDSTLNAMLAVHGSEATMIYEASQILNRLATYKLANDLIQDVWILDTNLGMIISRQHGGKRIDYARTDWYHSAVAGMGSSVLYIPAVTKELAPGKPDPVDDAGLVTFTRGMGFNTSIPSSHVVGVTVSRQTLTQFALNLMNTKQLQFQILDADRRVIASYFDPSLSRAAAAAPASKYGFIQPKKHMLDNEVVSQSSGWSIELAQPESVLNQGTRQLQKYIIAISVLSIFLALIVSWIVYVGITSPLAKLLRGIQLVRRGIWDVNLKNDRKDEFGIITDTFNQMAMQQKQYLQDIYTQQVQKTRTELKFLQSQINPHFLYNTLDSIYASAVQYGADETSEMVLNLSRFFRLSLSKGRDTFTVKETFEHLSYYIRIQEMRFLGHFEWEYRIDEASEPIPILKLLLQPLAENAIIHGLEKSPSGGKLTIAADIEGGVLSLRVRDTGRGIPEDRLSRMQSELERMRLDSFNLERTRPNDFYGLTNVCSRLKLYYGSRAEMTIASAAGQWTETTIRIPVDVCYQAAAIERTGGEDA</sequence>
<protein>
    <submittedName>
        <fullName evidence="9">Sensor histidine kinase</fullName>
    </submittedName>
</protein>
<keyword evidence="10" id="KW-1185">Reference proteome</keyword>
<organism evidence="9 10">
    <name type="scientific">Paenibacillus lycopersici</name>
    <dbReference type="NCBI Taxonomy" id="2704462"/>
    <lineage>
        <taxon>Bacteria</taxon>
        <taxon>Bacillati</taxon>
        <taxon>Bacillota</taxon>
        <taxon>Bacilli</taxon>
        <taxon>Bacillales</taxon>
        <taxon>Paenibacillaceae</taxon>
        <taxon>Paenibacillus</taxon>
    </lineage>
</organism>
<accession>A0A6C0FQG8</accession>
<dbReference type="KEGG" id="plyc:GXP70_04980"/>
<evidence type="ECO:0000313" key="9">
    <source>
        <dbReference type="EMBL" id="QHT59386.1"/>
    </source>
</evidence>
<dbReference type="EMBL" id="CP048209">
    <property type="protein sequence ID" value="QHT59386.1"/>
    <property type="molecule type" value="Genomic_DNA"/>
</dbReference>
<dbReference type="SUPFAM" id="SSF55874">
    <property type="entry name" value="ATPase domain of HSP90 chaperone/DNA topoisomerase II/histidine kinase"/>
    <property type="match status" value="1"/>
</dbReference>
<reference evidence="9 10" key="1">
    <citation type="submission" date="2020-01" db="EMBL/GenBank/DDBJ databases">
        <title>Paenibacillus sp. nov., isolated from tomato rhizosphere.</title>
        <authorList>
            <person name="Weon H.-Y."/>
            <person name="Lee S.A."/>
        </authorList>
    </citation>
    <scope>NUCLEOTIDE SEQUENCE [LARGE SCALE GENOMIC DNA]</scope>
    <source>
        <strain evidence="9 10">12200R-189</strain>
    </source>
</reference>
<evidence type="ECO:0000256" key="4">
    <source>
        <dbReference type="ARBA" id="ARBA00022679"/>
    </source>
</evidence>
<dbReference type="InterPro" id="IPR036890">
    <property type="entry name" value="HATPase_C_sf"/>
</dbReference>
<dbReference type="SUPFAM" id="SSF158472">
    <property type="entry name" value="HAMP domain-like"/>
    <property type="match status" value="1"/>
</dbReference>
<evidence type="ECO:0000256" key="5">
    <source>
        <dbReference type="ARBA" id="ARBA00022777"/>
    </source>
</evidence>
<dbReference type="PANTHER" id="PTHR34220:SF7">
    <property type="entry name" value="SENSOR HISTIDINE KINASE YPDA"/>
    <property type="match status" value="1"/>
</dbReference>
<dbReference type="Pfam" id="PF02518">
    <property type="entry name" value="HATPase_c"/>
    <property type="match status" value="1"/>
</dbReference>
<evidence type="ECO:0000256" key="7">
    <source>
        <dbReference type="SAM" id="Phobius"/>
    </source>
</evidence>
<dbReference type="GO" id="GO:0000155">
    <property type="term" value="F:phosphorelay sensor kinase activity"/>
    <property type="evidence" value="ECO:0007669"/>
    <property type="project" value="InterPro"/>
</dbReference>
<dbReference type="PANTHER" id="PTHR34220">
    <property type="entry name" value="SENSOR HISTIDINE KINASE YPDA"/>
    <property type="match status" value="1"/>
</dbReference>
<dbReference type="CDD" id="cd06225">
    <property type="entry name" value="HAMP"/>
    <property type="match status" value="1"/>
</dbReference>
<dbReference type="Pfam" id="PF00672">
    <property type="entry name" value="HAMP"/>
    <property type="match status" value="1"/>
</dbReference>
<feature type="transmembrane region" description="Helical" evidence="7">
    <location>
        <begin position="298"/>
        <end position="321"/>
    </location>
</feature>
<dbReference type="Pfam" id="PF06580">
    <property type="entry name" value="His_kinase"/>
    <property type="match status" value="1"/>
</dbReference>
<evidence type="ECO:0000313" key="10">
    <source>
        <dbReference type="Proteomes" id="UP000476064"/>
    </source>
</evidence>
<keyword evidence="7" id="KW-1133">Transmembrane helix</keyword>
<dbReference type="InterPro" id="IPR010559">
    <property type="entry name" value="Sig_transdc_His_kin_internal"/>
</dbReference>
<evidence type="ECO:0000256" key="2">
    <source>
        <dbReference type="ARBA" id="ARBA00022475"/>
    </source>
</evidence>
<dbReference type="RefSeq" id="WP_162355452.1">
    <property type="nucleotide sequence ID" value="NZ_CP048209.1"/>
</dbReference>
<dbReference type="Gene3D" id="3.30.565.10">
    <property type="entry name" value="Histidine kinase-like ATPase, C-terminal domain"/>
    <property type="match status" value="1"/>
</dbReference>
<evidence type="ECO:0000259" key="8">
    <source>
        <dbReference type="PROSITE" id="PS50885"/>
    </source>
</evidence>
<dbReference type="Gene3D" id="6.10.340.10">
    <property type="match status" value="1"/>
</dbReference>
<keyword evidence="3" id="KW-0597">Phosphoprotein</keyword>